<dbReference type="Proteomes" id="UP000722750">
    <property type="component" value="Unassembled WGS sequence"/>
</dbReference>
<evidence type="ECO:0000313" key="1">
    <source>
        <dbReference type="EMBL" id="MBS1259159.1"/>
    </source>
</evidence>
<evidence type="ECO:0000313" key="2">
    <source>
        <dbReference type="Proteomes" id="UP000722750"/>
    </source>
</evidence>
<dbReference type="AlphaFoldDB" id="A0A941W427"/>
<sequence length="298" mass="33919">MKNINDSDLQIILELSANVGTNYLMWYGIHGDLTTKQIRDEYDCCDELLKVLDDYDPEGDKNLDSKHMAVMVYEYLNKKYSKNHATLYRIGFTIAQQTLGLAARLSSDHDEDSGKSVDDLLPEHMQNIKQRLKEILPPDITKTVLKLVRNKIEEAGLEIDIGDLLVQVFNKVAFPEEGRKFTVTVGEEQKTYQTFTEMIGDLLNNSVQKFTKECASLDDLNNKGKFMESIGSTVTGFMKENKHVLQVNESYFLEELNEGRKADEERPPLAVEELVMGAIGGMAEGFWLNHKQKHDSMN</sequence>
<accession>A0A941W427</accession>
<reference evidence="1" key="1">
    <citation type="journal article" date="2021" name="ISME J.">
        <title>Fine-scale metabolic discontinuity in a stratified prokaryote microbiome of a Red Sea deep halocline.</title>
        <authorList>
            <person name="Michoud G."/>
            <person name="Ngugi D.K."/>
            <person name="Barozzi A."/>
            <person name="Merlino G."/>
            <person name="Calleja M.L."/>
            <person name="Delgado-Huertas A."/>
            <person name="Moran X.A.G."/>
            <person name="Daffonchio D."/>
        </authorList>
    </citation>
    <scope>NUCLEOTIDE SEQUENCE</scope>
    <source>
        <strain evidence="1">SuakinDeep_MAG55_1</strain>
    </source>
</reference>
<proteinExistence type="predicted"/>
<comment type="caution">
    <text evidence="1">The sequence shown here is derived from an EMBL/GenBank/DDBJ whole genome shotgun (WGS) entry which is preliminary data.</text>
</comment>
<dbReference type="EMBL" id="JAANXD010000082">
    <property type="protein sequence ID" value="MBS1259159.1"/>
    <property type="molecule type" value="Genomic_DNA"/>
</dbReference>
<organism evidence="1 2">
    <name type="scientific">Candidatus Scalindua arabica</name>
    <dbReference type="NCBI Taxonomy" id="1127984"/>
    <lineage>
        <taxon>Bacteria</taxon>
        <taxon>Pseudomonadati</taxon>
        <taxon>Planctomycetota</taxon>
        <taxon>Candidatus Brocadiia</taxon>
        <taxon>Candidatus Brocadiales</taxon>
        <taxon>Candidatus Scalinduaceae</taxon>
        <taxon>Candidatus Scalindua</taxon>
    </lineage>
</organism>
<name>A0A941W427_9BACT</name>
<gene>
    <name evidence="1" type="ORF">MAG551_02226</name>
</gene>
<protein>
    <submittedName>
        <fullName evidence="1">Uncharacterized protein</fullName>
    </submittedName>
</protein>